<sequence length="282" mass="29778">MSLFRRERLSLGLSADELVCLDAQGRAQCWPLPGDPTVPGVWADALSQALRAVGALERRAGRVQVVVANDLAQHWLCTPPGGTASLGELQAFASARRAQIHGDAPQDWRVTADWQVGGAFLCTAVPGVVVDALKSAFAKAGRLGIVTELAHAWAPRGPAWQGRPTGWLCLDSASGAALVSLAAGRPRALRTWRLPGQADKAARASMIAAEARREALRVGEAVPSQVRWLDLRHARPQASLIRAEGDANPTAALQGPATDGPLRSAAHWCAELARGAQAWSVS</sequence>
<accession>A0A3R8T2A0</accession>
<dbReference type="RefSeq" id="WP_125245138.1">
    <property type="nucleotide sequence ID" value="NZ_RSED01000023.1"/>
</dbReference>
<dbReference type="AlphaFoldDB" id="A0A3R8T2A0"/>
<dbReference type="EMBL" id="RSED01000023">
    <property type="protein sequence ID" value="RRS02411.1"/>
    <property type="molecule type" value="Genomic_DNA"/>
</dbReference>
<dbReference type="OrthoDB" id="8560701at2"/>
<evidence type="ECO:0000313" key="1">
    <source>
        <dbReference type="EMBL" id="RRS02411.1"/>
    </source>
</evidence>
<protein>
    <submittedName>
        <fullName evidence="1">Uncharacterized protein</fullName>
    </submittedName>
</protein>
<evidence type="ECO:0000313" key="2">
    <source>
        <dbReference type="Proteomes" id="UP000269265"/>
    </source>
</evidence>
<gene>
    <name evidence="1" type="ORF">EIP75_20915</name>
</gene>
<proteinExistence type="predicted"/>
<dbReference type="Proteomes" id="UP000269265">
    <property type="component" value="Unassembled WGS sequence"/>
</dbReference>
<reference evidence="1 2" key="1">
    <citation type="submission" date="2018-12" db="EMBL/GenBank/DDBJ databases">
        <title>The whole draft genome of Aquabacterium sp. SJQ9.</title>
        <authorList>
            <person name="Sun L."/>
            <person name="Gao X."/>
            <person name="Chen W."/>
            <person name="Huang K."/>
        </authorList>
    </citation>
    <scope>NUCLEOTIDE SEQUENCE [LARGE SCALE GENOMIC DNA]</scope>
    <source>
        <strain evidence="1 2">SJQ9</strain>
    </source>
</reference>
<name>A0A3R8T2A0_9BURK</name>
<keyword evidence="2" id="KW-1185">Reference proteome</keyword>
<comment type="caution">
    <text evidence="1">The sequence shown here is derived from an EMBL/GenBank/DDBJ whole genome shotgun (WGS) entry which is preliminary data.</text>
</comment>
<organism evidence="1 2">
    <name type="scientific">Aquabacterium soli</name>
    <dbReference type="NCBI Taxonomy" id="2493092"/>
    <lineage>
        <taxon>Bacteria</taxon>
        <taxon>Pseudomonadati</taxon>
        <taxon>Pseudomonadota</taxon>
        <taxon>Betaproteobacteria</taxon>
        <taxon>Burkholderiales</taxon>
        <taxon>Aquabacterium</taxon>
    </lineage>
</organism>